<keyword evidence="4" id="KW-0472">Membrane</keyword>
<reference evidence="6 7" key="1">
    <citation type="journal article" date="2023" name="Elife">
        <title>Identification of key yeast species and microbe-microbe interactions impacting larval growth of Drosophila in the wild.</title>
        <authorList>
            <person name="Mure A."/>
            <person name="Sugiura Y."/>
            <person name="Maeda R."/>
            <person name="Honda K."/>
            <person name="Sakurai N."/>
            <person name="Takahashi Y."/>
            <person name="Watada M."/>
            <person name="Katoh T."/>
            <person name="Gotoh A."/>
            <person name="Gotoh Y."/>
            <person name="Taniguchi I."/>
            <person name="Nakamura K."/>
            <person name="Hayashi T."/>
            <person name="Katayama T."/>
            <person name="Uemura T."/>
            <person name="Hattori Y."/>
        </authorList>
    </citation>
    <scope>NUCLEOTIDE SEQUENCE [LARGE SCALE GENOMIC DNA]</scope>
    <source>
        <strain evidence="6 7">SB-73</strain>
    </source>
</reference>
<dbReference type="Proteomes" id="UP001362899">
    <property type="component" value="Unassembled WGS sequence"/>
</dbReference>
<dbReference type="PANTHER" id="PTHR12883">
    <property type="entry name" value="ADIPOCYTE-SPECIFIC PROTEIN 4-RELATED"/>
    <property type="match status" value="1"/>
</dbReference>
<proteinExistence type="predicted"/>
<dbReference type="AlphaFoldDB" id="A0AAV5RM15"/>
<evidence type="ECO:0000256" key="3">
    <source>
        <dbReference type="ARBA" id="ARBA00022989"/>
    </source>
</evidence>
<keyword evidence="3" id="KW-1133">Transmembrane helix</keyword>
<feature type="region of interest" description="Disordered" evidence="5">
    <location>
        <begin position="334"/>
        <end position="381"/>
    </location>
</feature>
<evidence type="ECO:0000313" key="7">
    <source>
        <dbReference type="Proteomes" id="UP001362899"/>
    </source>
</evidence>
<accession>A0AAV5RM15</accession>
<evidence type="ECO:0000256" key="5">
    <source>
        <dbReference type="SAM" id="MobiDB-lite"/>
    </source>
</evidence>
<evidence type="ECO:0000313" key="6">
    <source>
        <dbReference type="EMBL" id="GMM52152.1"/>
    </source>
</evidence>
<keyword evidence="7" id="KW-1185">Reference proteome</keyword>
<feature type="compositionally biased region" description="Basic residues" evidence="5">
    <location>
        <begin position="369"/>
        <end position="381"/>
    </location>
</feature>
<name>A0AAV5RM15_STABA</name>
<protein>
    <recommendedName>
        <fullName evidence="8">DUF1682-domain-containing protein</fullName>
    </recommendedName>
</protein>
<dbReference type="EMBL" id="BTGC01000008">
    <property type="protein sequence ID" value="GMM52152.1"/>
    <property type="molecule type" value="Genomic_DNA"/>
</dbReference>
<dbReference type="CDD" id="cd22249">
    <property type="entry name" value="UDM1_RNF168_RNF169-like"/>
    <property type="match status" value="1"/>
</dbReference>
<sequence length="381" mass="43087">MDVLVAAVLPTVVKAEPNGIFQLLAKLNPPRNIDDATWSQMTFVERVRNYNYTLELVALGISISYLFFQYASRGYNKSAVKKFMKRVKPSLATEFAQVGVTSKKLLQKDSPCRFTTYATGRENVEGMIMRFRLKDRYNLVPFISSFFNPSLGSVDGLGDHVDLTITPFQKQKIGPGIFSVVNKQFISELQAACYFYKITKLADNAQLPSAAYALMLEHGDQTKLLLTDELLSALALPGADKILRFMAISDIGVKEPETYKDLEPEPVVTVSMSLPTTEEEFTAASKLILAAIHWVDILTESEGFGPGAVKKIQAARDVEHEKITKRINALKQEELDQKKAEERREAARKERNLSEKEQRALQKKEERKQSRKQRQRMTRKA</sequence>
<keyword evidence="2" id="KW-0812">Transmembrane</keyword>
<evidence type="ECO:0008006" key="8">
    <source>
        <dbReference type="Google" id="ProtNLM"/>
    </source>
</evidence>
<dbReference type="PANTHER" id="PTHR12883:SF0">
    <property type="entry name" value="PAT COMPLEX SUBUNIT CCDC47"/>
    <property type="match status" value="1"/>
</dbReference>
<dbReference type="GO" id="GO:0016020">
    <property type="term" value="C:membrane"/>
    <property type="evidence" value="ECO:0007669"/>
    <property type="project" value="UniProtKB-SubCell"/>
</dbReference>
<dbReference type="GO" id="GO:0005783">
    <property type="term" value="C:endoplasmic reticulum"/>
    <property type="evidence" value="ECO:0007669"/>
    <property type="project" value="InterPro"/>
</dbReference>
<organism evidence="6 7">
    <name type="scientific">Starmerella bacillaris</name>
    <name type="common">Yeast</name>
    <name type="synonym">Candida zemplinina</name>
    <dbReference type="NCBI Taxonomy" id="1247836"/>
    <lineage>
        <taxon>Eukaryota</taxon>
        <taxon>Fungi</taxon>
        <taxon>Dikarya</taxon>
        <taxon>Ascomycota</taxon>
        <taxon>Saccharomycotina</taxon>
        <taxon>Dipodascomycetes</taxon>
        <taxon>Dipodascales</taxon>
        <taxon>Trichomonascaceae</taxon>
        <taxon>Starmerella</taxon>
    </lineage>
</organism>
<comment type="caution">
    <text evidence="6">The sequence shown here is derived from an EMBL/GenBank/DDBJ whole genome shotgun (WGS) entry which is preliminary data.</text>
</comment>
<evidence type="ECO:0000256" key="4">
    <source>
        <dbReference type="ARBA" id="ARBA00023136"/>
    </source>
</evidence>
<dbReference type="InterPro" id="IPR012879">
    <property type="entry name" value="CCDC47"/>
</dbReference>
<feature type="compositionally biased region" description="Basic and acidic residues" evidence="5">
    <location>
        <begin position="334"/>
        <end position="368"/>
    </location>
</feature>
<dbReference type="GO" id="GO:0032469">
    <property type="term" value="P:endoplasmic reticulum calcium ion homeostasis"/>
    <property type="evidence" value="ECO:0007669"/>
    <property type="project" value="InterPro"/>
</dbReference>
<evidence type="ECO:0000256" key="2">
    <source>
        <dbReference type="ARBA" id="ARBA00022692"/>
    </source>
</evidence>
<evidence type="ECO:0000256" key="1">
    <source>
        <dbReference type="ARBA" id="ARBA00004167"/>
    </source>
</evidence>
<dbReference type="Pfam" id="PF07946">
    <property type="entry name" value="CCDC47"/>
    <property type="match status" value="1"/>
</dbReference>
<dbReference type="GO" id="GO:0005509">
    <property type="term" value="F:calcium ion binding"/>
    <property type="evidence" value="ECO:0007669"/>
    <property type="project" value="InterPro"/>
</dbReference>
<comment type="subcellular location">
    <subcellularLocation>
        <location evidence="1">Membrane</location>
        <topology evidence="1">Single-pass membrane protein</topology>
    </subcellularLocation>
</comment>
<gene>
    <name evidence="6" type="ORF">DASB73_031150</name>
</gene>